<keyword evidence="2" id="KW-1185">Reference proteome</keyword>
<proteinExistence type="predicted"/>
<dbReference type="OrthoDB" id="274342at2"/>
<dbReference type="KEGG" id="lrs:PX52LOC_02680"/>
<dbReference type="Proteomes" id="UP000324974">
    <property type="component" value="Chromosome"/>
</dbReference>
<dbReference type="AlphaFoldDB" id="A0A5C1AAZ0"/>
<accession>A0A5C1AAZ0</accession>
<sequence>MRPWKKWLLRTSAAVVVTLTIYVVQDWWRASSARARLEEARVHLDAEDPGWRLDQIQAAREKAFPPDDQNITKLAVKIKADTPKEFDEFLTRAEQPTPWLPEKEFNHLPPPAKLADARKTRTVCRDVIERSLKLGTLTGGGMFPPPVANPLMMDLNHVQNARTPAALLNLNAVVLAADKDADGAVASCRATLNLTRCVNNEPTLISMLVRIAMASVAVQAAERTLAYTEPKAGLAEFQTELLREADEPVLAIGFRGERAWIDATFEYLQVDPDGLQNSGMGGPASLAALGRLAFRGRILVDQLQALRLETQYLEIARGPSHEWVEKMQGVLANEDLGPFVKLLLPAAEKVVLAALRIKARLRCLAVGIACERFRQANGRWPTDLAEIPKAILAAVPADPYTGEPLKYRVRPDGIVIYAVGDDRKDDGGNLTYSNPKPGEDVGVRLWSPEYRRAATLPEPKGQEP</sequence>
<dbReference type="EMBL" id="CP042425">
    <property type="protein sequence ID" value="QEL15745.1"/>
    <property type="molecule type" value="Genomic_DNA"/>
</dbReference>
<protein>
    <submittedName>
        <fullName evidence="1">Uncharacterized protein</fullName>
    </submittedName>
</protein>
<evidence type="ECO:0000313" key="2">
    <source>
        <dbReference type="Proteomes" id="UP000324974"/>
    </source>
</evidence>
<organism evidence="1 2">
    <name type="scientific">Limnoglobus roseus</name>
    <dbReference type="NCBI Taxonomy" id="2598579"/>
    <lineage>
        <taxon>Bacteria</taxon>
        <taxon>Pseudomonadati</taxon>
        <taxon>Planctomycetota</taxon>
        <taxon>Planctomycetia</taxon>
        <taxon>Gemmatales</taxon>
        <taxon>Gemmataceae</taxon>
        <taxon>Limnoglobus</taxon>
    </lineage>
</organism>
<evidence type="ECO:0000313" key="1">
    <source>
        <dbReference type="EMBL" id="QEL15745.1"/>
    </source>
</evidence>
<dbReference type="RefSeq" id="WP_149110527.1">
    <property type="nucleotide sequence ID" value="NZ_CP042425.1"/>
</dbReference>
<reference evidence="2" key="1">
    <citation type="submission" date="2019-08" db="EMBL/GenBank/DDBJ databases">
        <title>Limnoglobus roseus gen. nov., sp. nov., a novel freshwater planctomycete with a giant genome from the family Gemmataceae.</title>
        <authorList>
            <person name="Kulichevskaya I.S."/>
            <person name="Naumoff D.G."/>
            <person name="Miroshnikov K."/>
            <person name="Ivanova A."/>
            <person name="Philippov D.A."/>
            <person name="Hakobyan A."/>
            <person name="Rijpstra I.C."/>
            <person name="Sinninghe Damste J.S."/>
            <person name="Liesack W."/>
            <person name="Dedysh S.N."/>
        </authorList>
    </citation>
    <scope>NUCLEOTIDE SEQUENCE [LARGE SCALE GENOMIC DNA]</scope>
    <source>
        <strain evidence="2">PX52</strain>
    </source>
</reference>
<name>A0A5C1AAZ0_9BACT</name>
<gene>
    <name evidence="1" type="ORF">PX52LOC_02680</name>
</gene>